<comment type="cofactor">
    <cofactor evidence="9">
        <name>Mg(2+)</name>
        <dbReference type="ChEBI" id="CHEBI:18420"/>
    </cofactor>
</comment>
<keyword evidence="6 9" id="KW-0328">Glycosyltransferase</keyword>
<gene>
    <name evidence="9 11" type="primary">pyrE</name>
    <name evidence="11" type="ORF">HLB44_19455</name>
</gene>
<feature type="domain" description="Phosphoribosyltransferase" evidence="10">
    <location>
        <begin position="57"/>
        <end position="170"/>
    </location>
</feature>
<comment type="catalytic activity">
    <reaction evidence="9">
        <text>orotidine 5'-phosphate + diphosphate = orotate + 5-phospho-alpha-D-ribose 1-diphosphate</text>
        <dbReference type="Rhea" id="RHEA:10380"/>
        <dbReference type="ChEBI" id="CHEBI:30839"/>
        <dbReference type="ChEBI" id="CHEBI:33019"/>
        <dbReference type="ChEBI" id="CHEBI:57538"/>
        <dbReference type="ChEBI" id="CHEBI:58017"/>
        <dbReference type="EC" id="2.4.2.10"/>
    </reaction>
</comment>
<feature type="binding site" description="in other chain" evidence="9">
    <location>
        <begin position="83"/>
        <end position="84"/>
    </location>
    <ligand>
        <name>5-phospho-alpha-D-ribose 1-diphosphate</name>
        <dbReference type="ChEBI" id="CHEBI:58017"/>
        <note>ligand shared between dimeric partners</note>
    </ligand>
</feature>
<feature type="binding site" evidence="9">
    <location>
        <position position="138"/>
    </location>
    <ligand>
        <name>orotate</name>
        <dbReference type="ChEBI" id="CHEBI:30839"/>
    </ligand>
</feature>
<comment type="caution">
    <text evidence="11">The sequence shown here is derived from an EMBL/GenBank/DDBJ whole genome shotgun (WGS) entry which is preliminary data.</text>
</comment>
<keyword evidence="9" id="KW-0460">Magnesium</keyword>
<feature type="binding site" evidence="9">
    <location>
        <position position="109"/>
    </location>
    <ligand>
        <name>5-phospho-alpha-D-ribose 1-diphosphate</name>
        <dbReference type="ChEBI" id="CHEBI:58017"/>
        <note>ligand shared between dimeric partners</note>
    </ligand>
</feature>
<evidence type="ECO:0000313" key="11">
    <source>
        <dbReference type="EMBL" id="NRF69176.1"/>
    </source>
</evidence>
<keyword evidence="12" id="KW-1185">Reference proteome</keyword>
<evidence type="ECO:0000256" key="6">
    <source>
        <dbReference type="ARBA" id="ARBA00022676"/>
    </source>
</evidence>
<evidence type="ECO:0000256" key="9">
    <source>
        <dbReference type="HAMAP-Rule" id="MF_01208"/>
    </source>
</evidence>
<reference evidence="11 12" key="1">
    <citation type="submission" date="2020-05" db="EMBL/GenBank/DDBJ databases">
        <title>Aquincola sp. isolate from soil.</title>
        <authorList>
            <person name="Han J."/>
            <person name="Kim D.-U."/>
        </authorList>
    </citation>
    <scope>NUCLEOTIDE SEQUENCE [LARGE SCALE GENOMIC DNA]</scope>
    <source>
        <strain evidence="11 12">S2</strain>
    </source>
</reference>
<dbReference type="GO" id="GO:0004588">
    <property type="term" value="F:orotate phosphoribosyltransferase activity"/>
    <property type="evidence" value="ECO:0007669"/>
    <property type="project" value="UniProtKB-EC"/>
</dbReference>
<dbReference type="Pfam" id="PF00156">
    <property type="entry name" value="Pribosyltran"/>
    <property type="match status" value="1"/>
</dbReference>
<feature type="binding site" evidence="9">
    <location>
        <position position="166"/>
    </location>
    <ligand>
        <name>orotate</name>
        <dbReference type="ChEBI" id="CHEBI:30839"/>
    </ligand>
</feature>
<comment type="subunit">
    <text evidence="4 9">Homodimer.</text>
</comment>
<evidence type="ECO:0000256" key="4">
    <source>
        <dbReference type="ARBA" id="ARBA00011738"/>
    </source>
</evidence>
<dbReference type="EC" id="2.4.2.10" evidence="5 9"/>
<dbReference type="CDD" id="cd06223">
    <property type="entry name" value="PRTases_typeI"/>
    <property type="match status" value="1"/>
</dbReference>
<dbReference type="PANTHER" id="PTHR46683">
    <property type="entry name" value="OROTATE PHOSPHORIBOSYLTRANSFERASE 1-RELATED"/>
    <property type="match status" value="1"/>
</dbReference>
<comment type="pathway">
    <text evidence="2 9">Pyrimidine metabolism; UMP biosynthesis via de novo pathway; UMP from orotate: step 1/2.</text>
</comment>
<name>A0ABX2EKS9_9BURK</name>
<evidence type="ECO:0000256" key="8">
    <source>
        <dbReference type="ARBA" id="ARBA00022975"/>
    </source>
</evidence>
<dbReference type="Proteomes" id="UP000737171">
    <property type="component" value="Unassembled WGS sequence"/>
</dbReference>
<dbReference type="RefSeq" id="WP_173125663.1">
    <property type="nucleotide sequence ID" value="NZ_JABRWJ010000006.1"/>
</dbReference>
<accession>A0ABX2EKS9</accession>
<keyword evidence="7 9" id="KW-0808">Transferase</keyword>
<dbReference type="InterPro" id="IPR029057">
    <property type="entry name" value="PRTase-like"/>
</dbReference>
<dbReference type="PANTHER" id="PTHR46683:SF1">
    <property type="entry name" value="OROTATE PHOSPHORIBOSYLTRANSFERASE 1-RELATED"/>
    <property type="match status" value="1"/>
</dbReference>
<feature type="binding site" description="in other chain" evidence="9">
    <location>
        <begin position="134"/>
        <end position="142"/>
    </location>
    <ligand>
        <name>5-phospho-alpha-D-ribose 1-diphosphate</name>
        <dbReference type="ChEBI" id="CHEBI:58017"/>
        <note>ligand shared between dimeric partners</note>
    </ligand>
</feature>
<dbReference type="InterPro" id="IPR004467">
    <property type="entry name" value="Or_phspho_trans_dom"/>
</dbReference>
<feature type="binding site" description="in other chain" evidence="9">
    <location>
        <position position="110"/>
    </location>
    <ligand>
        <name>5-phospho-alpha-D-ribose 1-diphosphate</name>
        <dbReference type="ChEBI" id="CHEBI:58017"/>
        <note>ligand shared between dimeric partners</note>
    </ligand>
</feature>
<dbReference type="EMBL" id="JABRWJ010000006">
    <property type="protein sequence ID" value="NRF69176.1"/>
    <property type="molecule type" value="Genomic_DNA"/>
</dbReference>
<dbReference type="Gene3D" id="3.40.50.2020">
    <property type="match status" value="1"/>
</dbReference>
<dbReference type="SUPFAM" id="SSF53271">
    <property type="entry name" value="PRTase-like"/>
    <property type="match status" value="1"/>
</dbReference>
<evidence type="ECO:0000313" key="12">
    <source>
        <dbReference type="Proteomes" id="UP000737171"/>
    </source>
</evidence>
<organism evidence="11 12">
    <name type="scientific">Pseudaquabacterium terrae</name>
    <dbReference type="NCBI Taxonomy" id="2732868"/>
    <lineage>
        <taxon>Bacteria</taxon>
        <taxon>Pseudomonadati</taxon>
        <taxon>Pseudomonadota</taxon>
        <taxon>Betaproteobacteria</taxon>
        <taxon>Burkholderiales</taxon>
        <taxon>Sphaerotilaceae</taxon>
        <taxon>Pseudaquabacterium</taxon>
    </lineage>
</organism>
<evidence type="ECO:0000256" key="5">
    <source>
        <dbReference type="ARBA" id="ARBA00011971"/>
    </source>
</evidence>
<dbReference type="HAMAP" id="MF_01208">
    <property type="entry name" value="PyrE"/>
    <property type="match status" value="1"/>
</dbReference>
<feature type="binding site" evidence="9">
    <location>
        <position position="115"/>
    </location>
    <ligand>
        <name>5-phospho-alpha-D-ribose 1-diphosphate</name>
        <dbReference type="ChEBI" id="CHEBI:58017"/>
        <note>ligand shared between dimeric partners</note>
    </ligand>
</feature>
<keyword evidence="8 9" id="KW-0665">Pyrimidine biosynthesis</keyword>
<comment type="function">
    <text evidence="1 9">Catalyzes the transfer of a ribosyl phosphate group from 5-phosphoribose 1-diphosphate to orotate, leading to the formation of orotidine monophosphate (OMP).</text>
</comment>
<dbReference type="InterPro" id="IPR023031">
    <property type="entry name" value="OPRT"/>
</dbReference>
<evidence type="ECO:0000256" key="3">
    <source>
        <dbReference type="ARBA" id="ARBA00006340"/>
    </source>
</evidence>
<proteinExistence type="inferred from homology"/>
<evidence type="ECO:0000256" key="7">
    <source>
        <dbReference type="ARBA" id="ARBA00022679"/>
    </source>
</evidence>
<comment type="similarity">
    <text evidence="3 9">Belongs to the purine/pyrimidine phosphoribosyltransferase family. PyrE subfamily.</text>
</comment>
<evidence type="ECO:0000256" key="2">
    <source>
        <dbReference type="ARBA" id="ARBA00004889"/>
    </source>
</evidence>
<evidence type="ECO:0000259" key="10">
    <source>
        <dbReference type="Pfam" id="PF00156"/>
    </source>
</evidence>
<evidence type="ECO:0000256" key="1">
    <source>
        <dbReference type="ARBA" id="ARBA00003769"/>
    </source>
</evidence>
<feature type="binding site" evidence="9">
    <location>
        <begin position="45"/>
        <end position="46"/>
    </location>
    <ligand>
        <name>orotate</name>
        <dbReference type="ChEBI" id="CHEBI:30839"/>
    </ligand>
</feature>
<dbReference type="NCBIfam" id="TIGR00336">
    <property type="entry name" value="pyrE"/>
    <property type="match status" value="1"/>
</dbReference>
<sequence>MPPPTSRDTLASDELAQDFVRFSVEAGVLRFGEFKTKAGRLSPYFFNAGLFDDGAKLGRLAGFYARRLLDSGLQFDMLFGPAYKGIPLAAAVAIELARLGRNAPFAYNRKEAKDHGEGGTLVGAPVRGRVVIIDDVISAGTSVRESISMIQTAGATPAGVLIALDRQERAAEGTQELAWSAVQFVRDRLQLPVVAIATLADLLQTLSNTADPALAEHAAPIAAYRDRYGVAAH</sequence>
<protein>
    <recommendedName>
        <fullName evidence="5 9">Orotate phosphoribosyltransferase</fullName>
        <shortName evidence="9">OPRT</shortName>
        <shortName evidence="9">OPRTase</shortName>
        <ecNumber evidence="5 9">2.4.2.10</ecNumber>
    </recommendedName>
</protein>
<dbReference type="InterPro" id="IPR000836">
    <property type="entry name" value="PRTase_dom"/>
</dbReference>
<feature type="binding site" evidence="9">
    <location>
        <position position="113"/>
    </location>
    <ligand>
        <name>5-phospho-alpha-D-ribose 1-diphosphate</name>
        <dbReference type="ChEBI" id="CHEBI:58017"/>
        <note>ligand shared between dimeric partners</note>
    </ligand>
</feature>
<feature type="binding site" description="in other chain" evidence="9">
    <location>
        <position position="37"/>
    </location>
    <ligand>
        <name>5-phospho-alpha-D-ribose 1-diphosphate</name>
        <dbReference type="ChEBI" id="CHEBI:58017"/>
        <note>ligand shared between dimeric partners</note>
    </ligand>
</feature>